<proteinExistence type="predicted"/>
<accession>A0ABU1BP44</accession>
<protein>
    <submittedName>
        <fullName evidence="1">Uncharacterized protein</fullName>
    </submittedName>
</protein>
<organism evidence="1 2">
    <name type="scientific">Keguizhuia sedimenti</name>
    <dbReference type="NCBI Taxonomy" id="3064264"/>
    <lineage>
        <taxon>Bacteria</taxon>
        <taxon>Pseudomonadati</taxon>
        <taxon>Pseudomonadota</taxon>
        <taxon>Betaproteobacteria</taxon>
        <taxon>Burkholderiales</taxon>
        <taxon>Oxalobacteraceae</taxon>
        <taxon>Keguizhuia</taxon>
    </lineage>
</organism>
<dbReference type="EMBL" id="JAUYVH010000004">
    <property type="protein sequence ID" value="MDQ9170639.1"/>
    <property type="molecule type" value="Genomic_DNA"/>
</dbReference>
<keyword evidence="2" id="KW-1185">Reference proteome</keyword>
<dbReference type="Proteomes" id="UP001225596">
    <property type="component" value="Unassembled WGS sequence"/>
</dbReference>
<comment type="caution">
    <text evidence="1">The sequence shown here is derived from an EMBL/GenBank/DDBJ whole genome shotgun (WGS) entry which is preliminary data.</text>
</comment>
<reference evidence="1 2" key="1">
    <citation type="submission" date="2023-08" db="EMBL/GenBank/DDBJ databases">
        <title>Oxalobacteraceae gen .nov., isolated from river sludge outside the plant.</title>
        <authorList>
            <person name="Zhao S.Y."/>
        </authorList>
    </citation>
    <scope>NUCLEOTIDE SEQUENCE [LARGE SCALE GENOMIC DNA]</scope>
    <source>
        <strain evidence="1 2">R-40</strain>
    </source>
</reference>
<gene>
    <name evidence="1" type="ORF">Q8A64_09475</name>
</gene>
<name>A0ABU1BP44_9BURK</name>
<dbReference type="RefSeq" id="WP_338436568.1">
    <property type="nucleotide sequence ID" value="NZ_JAUYVH010000004.1"/>
</dbReference>
<sequence length="82" mass="8881">MNKTGDKVIIDDILEALEAFEAHGKPAKSVFLGAQRMEQLQQVTAAYRAAVAPEELITATFLGLPVKEGDFPADYIGFGIKD</sequence>
<evidence type="ECO:0000313" key="1">
    <source>
        <dbReference type="EMBL" id="MDQ9170639.1"/>
    </source>
</evidence>
<evidence type="ECO:0000313" key="2">
    <source>
        <dbReference type="Proteomes" id="UP001225596"/>
    </source>
</evidence>